<sequence length="427" mass="47195">MEFDLFMDRYVIAIQANYPSIRGTWPTVTLDQPLSRNNLYVSSARLRIREDKATFVPIWGQQTDQASAEENDADPGEDISDFSAAIGCLGCALLAYAIGTHLLAPGAASTSRELFFDLTQPAPVATASFLQQDLNSLRALSKTMAKDLRFQSIGSQMAIALQLEMAEAESGPFQVTGQLLSADGRVAATVSKPWVTRCRGWIAKYVRTMMYLPSLALGMGHPDTELLIPLFSDYQEQADIPFAVFQATLQGRAGELRVPLFYKARVHVTLRMGLIRRFLYGIRTLLSSVVQPFTGLSLLAFLLGLPLFLSGSGGAIFFAYLWSMLDVQPGTSDVLSADTPSKQSKRLGHNVPSPPTQGHKRADSVVSDAESWSQDETLRSDDDEEPDLQPARKGTLHPLRSMTWQPMFYSSKLQWCFQELEMCCDSV</sequence>
<evidence type="ECO:0000313" key="9">
    <source>
        <dbReference type="EMBL" id="KAK9868171.1"/>
    </source>
</evidence>
<keyword evidence="3" id="KW-0256">Endoplasmic reticulum</keyword>
<evidence type="ECO:0008006" key="11">
    <source>
        <dbReference type="Google" id="ProtNLM"/>
    </source>
</evidence>
<organism evidence="9 10">
    <name type="scientific">Apatococcus fuscideae</name>
    <dbReference type="NCBI Taxonomy" id="2026836"/>
    <lineage>
        <taxon>Eukaryota</taxon>
        <taxon>Viridiplantae</taxon>
        <taxon>Chlorophyta</taxon>
        <taxon>core chlorophytes</taxon>
        <taxon>Trebouxiophyceae</taxon>
        <taxon>Chlorellales</taxon>
        <taxon>Chlorellaceae</taxon>
        <taxon>Apatococcus</taxon>
    </lineage>
</organism>
<keyword evidence="2 8" id="KW-0812">Transmembrane</keyword>
<protein>
    <recommendedName>
        <fullName evidence="11">Seipin</fullName>
    </recommendedName>
</protein>
<evidence type="ECO:0000256" key="1">
    <source>
        <dbReference type="ARBA" id="ARBA00004477"/>
    </source>
</evidence>
<evidence type="ECO:0000256" key="3">
    <source>
        <dbReference type="ARBA" id="ARBA00022824"/>
    </source>
</evidence>
<gene>
    <name evidence="9" type="ORF">WJX84_009281</name>
</gene>
<dbReference type="GO" id="GO:0140042">
    <property type="term" value="P:lipid droplet formation"/>
    <property type="evidence" value="ECO:0007669"/>
    <property type="project" value="UniProtKB-ARBA"/>
</dbReference>
<dbReference type="AlphaFoldDB" id="A0AAW1TID8"/>
<keyword evidence="10" id="KW-1185">Reference proteome</keyword>
<keyword evidence="4 8" id="KW-1133">Transmembrane helix</keyword>
<dbReference type="EMBL" id="JALJOV010000042">
    <property type="protein sequence ID" value="KAK9868171.1"/>
    <property type="molecule type" value="Genomic_DNA"/>
</dbReference>
<dbReference type="PANTHER" id="PTHR21212:SF0">
    <property type="entry name" value="SEIPIN"/>
    <property type="match status" value="1"/>
</dbReference>
<evidence type="ECO:0000256" key="5">
    <source>
        <dbReference type="ARBA" id="ARBA00023098"/>
    </source>
</evidence>
<evidence type="ECO:0000256" key="2">
    <source>
        <dbReference type="ARBA" id="ARBA00022692"/>
    </source>
</evidence>
<dbReference type="Pfam" id="PF06775">
    <property type="entry name" value="Seipin"/>
    <property type="match status" value="1"/>
</dbReference>
<evidence type="ECO:0000256" key="8">
    <source>
        <dbReference type="SAM" id="Phobius"/>
    </source>
</evidence>
<evidence type="ECO:0000313" key="10">
    <source>
        <dbReference type="Proteomes" id="UP001485043"/>
    </source>
</evidence>
<dbReference type="GO" id="GO:0006629">
    <property type="term" value="P:lipid metabolic process"/>
    <property type="evidence" value="ECO:0007669"/>
    <property type="project" value="UniProtKB-KW"/>
</dbReference>
<evidence type="ECO:0000256" key="6">
    <source>
        <dbReference type="ARBA" id="ARBA00023136"/>
    </source>
</evidence>
<reference evidence="9 10" key="1">
    <citation type="journal article" date="2024" name="Nat. Commun.">
        <title>Phylogenomics reveals the evolutionary origins of lichenization in chlorophyte algae.</title>
        <authorList>
            <person name="Puginier C."/>
            <person name="Libourel C."/>
            <person name="Otte J."/>
            <person name="Skaloud P."/>
            <person name="Haon M."/>
            <person name="Grisel S."/>
            <person name="Petersen M."/>
            <person name="Berrin J.G."/>
            <person name="Delaux P.M."/>
            <person name="Dal Grande F."/>
            <person name="Keller J."/>
        </authorList>
    </citation>
    <scope>NUCLEOTIDE SEQUENCE [LARGE SCALE GENOMIC DNA]</scope>
    <source>
        <strain evidence="9 10">SAG 2523</strain>
    </source>
</reference>
<dbReference type="InterPro" id="IPR009617">
    <property type="entry name" value="Seipin"/>
</dbReference>
<comment type="caution">
    <text evidence="9">The sequence shown here is derived from an EMBL/GenBank/DDBJ whole genome shotgun (WGS) entry which is preliminary data.</text>
</comment>
<dbReference type="PANTHER" id="PTHR21212">
    <property type="entry name" value="BERNARDINELLI-SEIP CONGENITAL LIPODYSTROPHY 2 HOMOLOG BSCL2 PROTEIN"/>
    <property type="match status" value="1"/>
</dbReference>
<comment type="subcellular location">
    <subcellularLocation>
        <location evidence="1">Endoplasmic reticulum membrane</location>
        <topology evidence="1">Multi-pass membrane protein</topology>
    </subcellularLocation>
</comment>
<feature type="compositionally biased region" description="Polar residues" evidence="7">
    <location>
        <begin position="333"/>
        <end position="342"/>
    </location>
</feature>
<dbReference type="GO" id="GO:0005789">
    <property type="term" value="C:endoplasmic reticulum membrane"/>
    <property type="evidence" value="ECO:0007669"/>
    <property type="project" value="UniProtKB-SubCell"/>
</dbReference>
<accession>A0AAW1TID8</accession>
<feature type="region of interest" description="Disordered" evidence="7">
    <location>
        <begin position="333"/>
        <end position="394"/>
    </location>
</feature>
<keyword evidence="6 8" id="KW-0472">Membrane</keyword>
<keyword evidence="5" id="KW-0443">Lipid metabolism</keyword>
<proteinExistence type="predicted"/>
<feature type="transmembrane region" description="Helical" evidence="8">
    <location>
        <begin position="299"/>
        <end position="322"/>
    </location>
</feature>
<evidence type="ECO:0000256" key="7">
    <source>
        <dbReference type="SAM" id="MobiDB-lite"/>
    </source>
</evidence>
<dbReference type="Proteomes" id="UP001485043">
    <property type="component" value="Unassembled WGS sequence"/>
</dbReference>
<dbReference type="CDD" id="cd23995">
    <property type="entry name" value="Seipin_BSCL2_like"/>
    <property type="match status" value="1"/>
</dbReference>
<name>A0AAW1TID8_9CHLO</name>
<evidence type="ECO:0000256" key="4">
    <source>
        <dbReference type="ARBA" id="ARBA00022989"/>
    </source>
</evidence>